<comment type="caution">
    <text evidence="2">The sequence shown here is derived from an EMBL/GenBank/DDBJ whole genome shotgun (WGS) entry which is preliminary data.</text>
</comment>
<protein>
    <recommendedName>
        <fullName evidence="4">Secreted protein</fullName>
    </recommendedName>
</protein>
<proteinExistence type="predicted"/>
<sequence length="63" mass="7000">MGVSLCAAHRHCWFCCMPCALLADHDTPEPGDDDDDDDDAPPFLRSALYSAFPSPELYVRDAR</sequence>
<feature type="chain" id="PRO_5035908588" description="Secreted protein" evidence="1">
    <location>
        <begin position="24"/>
        <end position="63"/>
    </location>
</feature>
<keyword evidence="1" id="KW-0732">Signal</keyword>
<keyword evidence="3" id="KW-1185">Reference proteome</keyword>
<dbReference type="Proteomes" id="UP000822688">
    <property type="component" value="Chromosome 8"/>
</dbReference>
<organism evidence="2 3">
    <name type="scientific">Ceratodon purpureus</name>
    <name type="common">Fire moss</name>
    <name type="synonym">Dicranum purpureum</name>
    <dbReference type="NCBI Taxonomy" id="3225"/>
    <lineage>
        <taxon>Eukaryota</taxon>
        <taxon>Viridiplantae</taxon>
        <taxon>Streptophyta</taxon>
        <taxon>Embryophyta</taxon>
        <taxon>Bryophyta</taxon>
        <taxon>Bryophytina</taxon>
        <taxon>Bryopsida</taxon>
        <taxon>Dicranidae</taxon>
        <taxon>Pseudoditrichales</taxon>
        <taxon>Ditrichaceae</taxon>
        <taxon>Ceratodon</taxon>
    </lineage>
</organism>
<dbReference type="EMBL" id="CM026429">
    <property type="protein sequence ID" value="KAG0564434.1"/>
    <property type="molecule type" value="Genomic_DNA"/>
</dbReference>
<name>A0A8T0H260_CERPU</name>
<accession>A0A8T0H260</accession>
<evidence type="ECO:0008006" key="4">
    <source>
        <dbReference type="Google" id="ProtNLM"/>
    </source>
</evidence>
<feature type="signal peptide" evidence="1">
    <location>
        <begin position="1"/>
        <end position="23"/>
    </location>
</feature>
<gene>
    <name evidence="2" type="ORF">KC19_8G110000</name>
</gene>
<evidence type="ECO:0000256" key="1">
    <source>
        <dbReference type="SAM" id="SignalP"/>
    </source>
</evidence>
<evidence type="ECO:0000313" key="2">
    <source>
        <dbReference type="EMBL" id="KAG0564434.1"/>
    </source>
</evidence>
<evidence type="ECO:0000313" key="3">
    <source>
        <dbReference type="Proteomes" id="UP000822688"/>
    </source>
</evidence>
<reference evidence="2" key="1">
    <citation type="submission" date="2020-06" db="EMBL/GenBank/DDBJ databases">
        <title>WGS assembly of Ceratodon purpureus strain R40.</title>
        <authorList>
            <person name="Carey S.B."/>
            <person name="Jenkins J."/>
            <person name="Shu S."/>
            <person name="Lovell J.T."/>
            <person name="Sreedasyam A."/>
            <person name="Maumus F."/>
            <person name="Tiley G.P."/>
            <person name="Fernandez-Pozo N."/>
            <person name="Barry K."/>
            <person name="Chen C."/>
            <person name="Wang M."/>
            <person name="Lipzen A."/>
            <person name="Daum C."/>
            <person name="Saski C.A."/>
            <person name="Payton A.C."/>
            <person name="Mcbreen J.C."/>
            <person name="Conrad R.E."/>
            <person name="Kollar L.M."/>
            <person name="Olsson S."/>
            <person name="Huttunen S."/>
            <person name="Landis J.B."/>
            <person name="Wickett N.J."/>
            <person name="Johnson M.G."/>
            <person name="Rensing S.A."/>
            <person name="Grimwood J."/>
            <person name="Schmutz J."/>
            <person name="Mcdaniel S.F."/>
        </authorList>
    </citation>
    <scope>NUCLEOTIDE SEQUENCE</scope>
    <source>
        <strain evidence="2">R40</strain>
    </source>
</reference>
<dbReference type="AlphaFoldDB" id="A0A8T0H260"/>